<accession>A0A075ASF3</accession>
<dbReference type="EMBL" id="KE561216">
    <property type="protein sequence ID" value="EPZ31488.1"/>
    <property type="molecule type" value="Genomic_DNA"/>
</dbReference>
<name>A0A075ASF3_ROZAC</name>
<dbReference type="AlphaFoldDB" id="A0A075ASF3"/>
<dbReference type="HOGENOM" id="CLU_307581_0_0_1"/>
<dbReference type="Proteomes" id="UP000030755">
    <property type="component" value="Unassembled WGS sequence"/>
</dbReference>
<sequence>MLKEKRLTNNSVDLLPSKSFEDLAMKGLALCYLQRADEASLMLNRLITESNRISLLEIKKAAVPVETFLSMTQSEVTDKNCMIPFATFIHDKTRSCSIAKYILTSNLNAFAPQRALNIVNACMKSSKDTQWYFLKTELLQLTNDESLVRTFYKDVFLPGIKAIDNKKMLLNFIVASFKLAAFHIHKFNIFQTASKELQELWITEGFEHYAGEYVNGLYNLLIGNADIARSYFFKIRETNLVTRFGNQILAYEAYVKSLISDQSLRFNDIFYNLINGQYSESFLNKGFDYLAKAIPSKYNFEDVVDGMVKIISEAMLYKTENITKALLDVFGSYLESNFYENVKTEVEKRVCQNGPQPFFTESCFTELPSIHSIAQVPQVYFFSKVFGPIYSVPLFEKEMNVKAVHDFHAINKKTAKMLDNAIVHLLLKSRNLAKIFDTQYFSTKELNEKWAQQLKHLSFVTDPIFATESRYFYERVLTDAGRNLLCNDIRSLNQFSSIYMSALYFCDKKSFITYYEENIKTSKGEIKDLLRYLYFLTMKFQNKIVTFPELGIFSFAFTKYRNIDEYADSGKSGLIYSYLACIEATTAATIYSDKETLEKWLKVFIQHGNEYITLNIMQVADYLIPKLLSRTKAFPEMNNLVLESIVSFSFYSPFEDEKKFKNVHFNSGFDVAGTLSKLRNDLLSPSFLVRNMLENDNDINWPLMSEAFRYYQSFLLMETDLYLKKYVESHKNGWKAQRSCIINIFQVGKLEKAEFNILYPEQYKKEIFELMILNKYDMNRMEEFNFLRPLIFDKRREMITDQTSNTKNFFGGYETVHVSGFGYSQPKRKILISKVKRTSIKAATKSIDRLRQSIGLKNEPAEECRIGNIYVLKNLKEIDYLNQNFIDYMFMNKDSSYCRGHYDKIQSRNGLFKMKYRDDFIQPMRIVFGRVGLDIYIIKMDRRQNDKAYRNLAKLDITEGFVNVFDIIIE</sequence>
<gene>
    <name evidence="1" type="ORF">O9G_002957</name>
</gene>
<protein>
    <submittedName>
        <fullName evidence="1">Uncharacterized protein</fullName>
    </submittedName>
</protein>
<proteinExistence type="predicted"/>
<evidence type="ECO:0000313" key="2">
    <source>
        <dbReference type="Proteomes" id="UP000030755"/>
    </source>
</evidence>
<evidence type="ECO:0000313" key="1">
    <source>
        <dbReference type="EMBL" id="EPZ31488.1"/>
    </source>
</evidence>
<reference evidence="1 2" key="1">
    <citation type="journal article" date="2013" name="Curr. Biol.">
        <title>Shared signatures of parasitism and phylogenomics unite Cryptomycota and microsporidia.</title>
        <authorList>
            <person name="James T.Y."/>
            <person name="Pelin A."/>
            <person name="Bonen L."/>
            <person name="Ahrendt S."/>
            <person name="Sain D."/>
            <person name="Corradi N."/>
            <person name="Stajich J.E."/>
        </authorList>
    </citation>
    <scope>NUCLEOTIDE SEQUENCE [LARGE SCALE GENOMIC DNA]</scope>
    <source>
        <strain evidence="1 2">CSF55</strain>
    </source>
</reference>
<keyword evidence="2" id="KW-1185">Reference proteome</keyword>
<organism evidence="1 2">
    <name type="scientific">Rozella allomycis (strain CSF55)</name>
    <dbReference type="NCBI Taxonomy" id="988480"/>
    <lineage>
        <taxon>Eukaryota</taxon>
        <taxon>Fungi</taxon>
        <taxon>Fungi incertae sedis</taxon>
        <taxon>Cryptomycota</taxon>
        <taxon>Cryptomycota incertae sedis</taxon>
        <taxon>Rozella</taxon>
    </lineage>
</organism>